<sequence length="427" mass="48161">MNYFAVNRSAEEDEGEAKWERIRAEFPAQEPFLNLNNAAVSPPPTVVEEAVVDAYRFISRNPDYNMWSRLDTALPGIKRELAELIDCTPEEIALNRNSSEGLSTAIFGIPLTKGDQVLISVWDYPSVRAGWLQRQQREGIEVANCAFDLMDSDDDIIEAYVDAMTPRTRVLQLTHMYHWNGRVLPVRRLCAIARERNIITIVDGAQTFAQMPVSFRELDCDFFVTSLHKWLGAPVGNGMLIVNERQIDQTWPLLAPFDQPALHIDKFDHWNLGTYNSALQAGIAPAIQFHKAIGAERKHARLRELTRYWIGLARDIPGFRLHTATATDNLGAISLFSIDNLDMKKIERDLRENHQVHVKYRKVEHVEGLRVSPHIYMLKSDLDTFVAALRNALAGPSPCLSEIRRSSSGRSARAPDAFSNGLICGAD</sequence>
<dbReference type="RefSeq" id="WP_280732281.1">
    <property type="nucleotide sequence ID" value="NZ_CP120367.1"/>
</dbReference>
<keyword evidence="3" id="KW-0808">Transferase</keyword>
<dbReference type="InterPro" id="IPR015422">
    <property type="entry name" value="PyrdxlP-dep_Trfase_small"/>
</dbReference>
<dbReference type="GO" id="GO:0008483">
    <property type="term" value="F:transaminase activity"/>
    <property type="evidence" value="ECO:0007669"/>
    <property type="project" value="UniProtKB-KW"/>
</dbReference>
<evidence type="ECO:0000313" key="4">
    <source>
        <dbReference type="Proteomes" id="UP001235547"/>
    </source>
</evidence>
<dbReference type="InterPro" id="IPR015424">
    <property type="entry name" value="PyrdxlP-dep_Trfase"/>
</dbReference>
<dbReference type="SUPFAM" id="SSF53383">
    <property type="entry name" value="PLP-dependent transferases"/>
    <property type="match status" value="1"/>
</dbReference>
<evidence type="ECO:0000313" key="3">
    <source>
        <dbReference type="EMBL" id="WEX81526.1"/>
    </source>
</evidence>
<keyword evidence="4" id="KW-1185">Reference proteome</keyword>
<proteinExistence type="predicted"/>
<keyword evidence="1" id="KW-0663">Pyridoxal phosphate</keyword>
<organism evidence="3 4">
    <name type="scientific">Sinorhizobium numidicum</name>
    <dbReference type="NCBI Taxonomy" id="680248"/>
    <lineage>
        <taxon>Bacteria</taxon>
        <taxon>Pseudomonadati</taxon>
        <taxon>Pseudomonadota</taxon>
        <taxon>Alphaproteobacteria</taxon>
        <taxon>Hyphomicrobiales</taxon>
        <taxon>Rhizobiaceae</taxon>
        <taxon>Sinorhizobium/Ensifer group</taxon>
        <taxon>Sinorhizobium</taxon>
    </lineage>
</organism>
<dbReference type="Gene3D" id="3.40.640.10">
    <property type="entry name" value="Type I PLP-dependent aspartate aminotransferase-like (Major domain)"/>
    <property type="match status" value="1"/>
</dbReference>
<dbReference type="EMBL" id="CP120370">
    <property type="protein sequence ID" value="WEX81526.1"/>
    <property type="molecule type" value="Genomic_DNA"/>
</dbReference>
<dbReference type="Proteomes" id="UP001235547">
    <property type="component" value="Chromosome 2"/>
</dbReference>
<evidence type="ECO:0000256" key="1">
    <source>
        <dbReference type="ARBA" id="ARBA00022898"/>
    </source>
</evidence>
<accession>A0ABY8CSA5</accession>
<feature type="domain" description="Aminotransferase class V" evidence="2">
    <location>
        <begin position="35"/>
        <end position="383"/>
    </location>
</feature>
<evidence type="ECO:0000259" key="2">
    <source>
        <dbReference type="Pfam" id="PF00266"/>
    </source>
</evidence>
<reference evidence="3 4" key="1">
    <citation type="submission" date="2023-03" db="EMBL/GenBank/DDBJ databases">
        <authorList>
            <person name="Kaur S."/>
            <person name="Espinosa-Saiz D."/>
            <person name="Velazquez E."/>
            <person name="Menendez E."/>
            <person name="diCenzo G.C."/>
        </authorList>
    </citation>
    <scope>NUCLEOTIDE SEQUENCE [LARGE SCALE GENOMIC DNA]</scope>
    <source>
        <strain evidence="3 4">LMG 27395</strain>
    </source>
</reference>
<protein>
    <submittedName>
        <fullName evidence="3">Aminotransferase class V-fold PLP-dependent enzyme</fullName>
    </submittedName>
</protein>
<dbReference type="Pfam" id="PF00266">
    <property type="entry name" value="Aminotran_5"/>
    <property type="match status" value="1"/>
</dbReference>
<name>A0ABY8CSA5_9HYPH</name>
<dbReference type="Gene3D" id="3.90.1150.10">
    <property type="entry name" value="Aspartate Aminotransferase, domain 1"/>
    <property type="match status" value="1"/>
</dbReference>
<gene>
    <name evidence="3" type="ORF">PYH38_000952</name>
</gene>
<dbReference type="InterPro" id="IPR015421">
    <property type="entry name" value="PyrdxlP-dep_Trfase_major"/>
</dbReference>
<dbReference type="PANTHER" id="PTHR43092">
    <property type="entry name" value="L-CYSTEINE DESULFHYDRASE"/>
    <property type="match status" value="1"/>
</dbReference>
<dbReference type="PANTHER" id="PTHR43092:SF6">
    <property type="entry name" value="BLR1280 PROTEIN"/>
    <property type="match status" value="1"/>
</dbReference>
<dbReference type="InterPro" id="IPR000192">
    <property type="entry name" value="Aminotrans_V_dom"/>
</dbReference>
<keyword evidence="3" id="KW-0032">Aminotransferase</keyword>